<proteinExistence type="predicted"/>
<dbReference type="KEGG" id="pno:SNOG_14771"/>
<keyword evidence="2" id="KW-1185">Reference proteome</keyword>
<name>A0A7U2IAD1_PHANO</name>
<gene>
    <name evidence="1" type="ORF">JI435_147710</name>
</gene>
<organism evidence="1 2">
    <name type="scientific">Phaeosphaeria nodorum (strain SN15 / ATCC MYA-4574 / FGSC 10173)</name>
    <name type="common">Glume blotch fungus</name>
    <name type="synonym">Parastagonospora nodorum</name>
    <dbReference type="NCBI Taxonomy" id="321614"/>
    <lineage>
        <taxon>Eukaryota</taxon>
        <taxon>Fungi</taxon>
        <taxon>Dikarya</taxon>
        <taxon>Ascomycota</taxon>
        <taxon>Pezizomycotina</taxon>
        <taxon>Dothideomycetes</taxon>
        <taxon>Pleosporomycetidae</taxon>
        <taxon>Pleosporales</taxon>
        <taxon>Pleosporineae</taxon>
        <taxon>Phaeosphaeriaceae</taxon>
        <taxon>Parastagonospora</taxon>
    </lineage>
</organism>
<dbReference type="EMBL" id="CP069042">
    <property type="protein sequence ID" value="QRD06207.1"/>
    <property type="molecule type" value="Genomic_DNA"/>
</dbReference>
<dbReference type="Proteomes" id="UP000663193">
    <property type="component" value="Chromosome 20"/>
</dbReference>
<evidence type="ECO:0000313" key="1">
    <source>
        <dbReference type="EMBL" id="QRD06207.1"/>
    </source>
</evidence>
<evidence type="ECO:0000313" key="2">
    <source>
        <dbReference type="Proteomes" id="UP000663193"/>
    </source>
</evidence>
<dbReference type="AlphaFoldDB" id="A0A7U2IAD1"/>
<accession>A0A7U2IAD1</accession>
<dbReference type="RefSeq" id="XP_001804954.1">
    <property type="nucleotide sequence ID" value="XM_001804902.1"/>
</dbReference>
<protein>
    <submittedName>
        <fullName evidence="1">Uncharacterized protein</fullName>
    </submittedName>
</protein>
<dbReference type="VEuPathDB" id="FungiDB:JI435_147710"/>
<reference evidence="2" key="1">
    <citation type="journal article" date="2021" name="BMC Genomics">
        <title>Chromosome-level genome assembly and manually-curated proteome of model necrotroph Parastagonospora nodorum Sn15 reveals a genome-wide trove of candidate effector homologs, and redundancy of virulence-related functions within an accessory chromosome.</title>
        <authorList>
            <person name="Bertazzoni S."/>
            <person name="Jones D.A.B."/>
            <person name="Phan H.T."/>
            <person name="Tan K.-C."/>
            <person name="Hane J.K."/>
        </authorList>
    </citation>
    <scope>NUCLEOTIDE SEQUENCE [LARGE SCALE GENOMIC DNA]</scope>
    <source>
        <strain evidence="2">SN15 / ATCC MYA-4574 / FGSC 10173)</strain>
    </source>
</reference>
<sequence length="120" mass="13011">MCVAAVYLCARFIPRQARRLSASSASPHRDSSPPLHLSTFASPVRRSAQPCCTVTALPTIRRLFVARALRAFLCDAVTFQGWPSSGIRTRAPPAVRRLTAVLDLFPGSSFGRVAKEGTVK</sequence>